<dbReference type="EMBL" id="JAATIP010000150">
    <property type="protein sequence ID" value="KAF4366496.1"/>
    <property type="molecule type" value="Genomic_DNA"/>
</dbReference>
<dbReference type="AlphaFoldDB" id="A0A7J6F759"/>
<sequence length="59" mass="6475">MEHAFGDYLQKLFSATNTYRILKIRVKNSKVGVVYFYASIKVGHAGSALTNVDHGSSSP</sequence>
<comment type="caution">
    <text evidence="1">The sequence shown here is derived from an EMBL/GenBank/DDBJ whole genome shotgun (WGS) entry which is preliminary data.</text>
</comment>
<name>A0A7J6F759_CANSA</name>
<proteinExistence type="predicted"/>
<reference evidence="1 2" key="1">
    <citation type="journal article" date="2020" name="bioRxiv">
        <title>Sequence and annotation of 42 cannabis genomes reveals extensive copy number variation in cannabinoid synthesis and pathogen resistance genes.</title>
        <authorList>
            <person name="Mckernan K.J."/>
            <person name="Helbert Y."/>
            <person name="Kane L.T."/>
            <person name="Ebling H."/>
            <person name="Zhang L."/>
            <person name="Liu B."/>
            <person name="Eaton Z."/>
            <person name="Mclaughlin S."/>
            <person name="Kingan S."/>
            <person name="Baybayan P."/>
            <person name="Concepcion G."/>
            <person name="Jordan M."/>
            <person name="Riva A."/>
            <person name="Barbazuk W."/>
            <person name="Harkins T."/>
        </authorList>
    </citation>
    <scope>NUCLEOTIDE SEQUENCE [LARGE SCALE GENOMIC DNA]</scope>
    <source>
        <strain evidence="2">cv. Jamaican Lion 4</strain>
        <tissue evidence="1">Leaf</tissue>
    </source>
</reference>
<accession>A0A7J6F759</accession>
<protein>
    <submittedName>
        <fullName evidence="1">Uncharacterized protein</fullName>
    </submittedName>
</protein>
<organism evidence="1 2">
    <name type="scientific">Cannabis sativa</name>
    <name type="common">Hemp</name>
    <name type="synonym">Marijuana</name>
    <dbReference type="NCBI Taxonomy" id="3483"/>
    <lineage>
        <taxon>Eukaryota</taxon>
        <taxon>Viridiplantae</taxon>
        <taxon>Streptophyta</taxon>
        <taxon>Embryophyta</taxon>
        <taxon>Tracheophyta</taxon>
        <taxon>Spermatophyta</taxon>
        <taxon>Magnoliopsida</taxon>
        <taxon>eudicotyledons</taxon>
        <taxon>Gunneridae</taxon>
        <taxon>Pentapetalae</taxon>
        <taxon>rosids</taxon>
        <taxon>fabids</taxon>
        <taxon>Rosales</taxon>
        <taxon>Cannabaceae</taxon>
        <taxon>Cannabis</taxon>
    </lineage>
</organism>
<gene>
    <name evidence="1" type="ORF">F8388_003734</name>
</gene>
<evidence type="ECO:0000313" key="1">
    <source>
        <dbReference type="EMBL" id="KAF4366496.1"/>
    </source>
</evidence>
<dbReference type="Proteomes" id="UP000525078">
    <property type="component" value="Unassembled WGS sequence"/>
</dbReference>
<evidence type="ECO:0000313" key="2">
    <source>
        <dbReference type="Proteomes" id="UP000525078"/>
    </source>
</evidence>